<reference evidence="2" key="1">
    <citation type="submission" date="2022-10" db="EMBL/GenBank/DDBJ databases">
        <title>The complete genomes of actinobacterial strains from the NBC collection.</title>
        <authorList>
            <person name="Joergensen T.S."/>
            <person name="Alvarez Arevalo M."/>
            <person name="Sterndorff E.B."/>
            <person name="Faurdal D."/>
            <person name="Vuksanovic O."/>
            <person name="Mourched A.-S."/>
            <person name="Charusanti P."/>
            <person name="Shaw S."/>
            <person name="Blin K."/>
            <person name="Weber T."/>
        </authorList>
    </citation>
    <scope>NUCLEOTIDE SEQUENCE</scope>
    <source>
        <strain evidence="2">NBC_00248</strain>
    </source>
</reference>
<sequence>MRARWRPVVGGRGRKEAASSTGITVDEAPVEALRGVQSAEHVWQVSVRNHPDAPVLFDDRWAQVAAAMVHAAGIAERGDEHACRWIAVRHATDHTHIVASLARQDGRHPACAATSPRCTPPPAHRGGGEGGPPQPR</sequence>
<gene>
    <name evidence="2" type="ORF">OG517_42430</name>
</gene>
<protein>
    <submittedName>
        <fullName evidence="2">Uncharacterized protein</fullName>
    </submittedName>
</protein>
<feature type="region of interest" description="Disordered" evidence="1">
    <location>
        <begin position="1"/>
        <end position="21"/>
    </location>
</feature>
<dbReference type="RefSeq" id="WP_328965722.1">
    <property type="nucleotide sequence ID" value="NZ_CP108090.1"/>
</dbReference>
<dbReference type="Proteomes" id="UP001432039">
    <property type="component" value="Chromosome"/>
</dbReference>
<evidence type="ECO:0000313" key="2">
    <source>
        <dbReference type="EMBL" id="WUQ17506.1"/>
    </source>
</evidence>
<dbReference type="EMBL" id="CP108090">
    <property type="protein sequence ID" value="WUQ17506.1"/>
    <property type="molecule type" value="Genomic_DNA"/>
</dbReference>
<feature type="region of interest" description="Disordered" evidence="1">
    <location>
        <begin position="103"/>
        <end position="136"/>
    </location>
</feature>
<evidence type="ECO:0000313" key="3">
    <source>
        <dbReference type="Proteomes" id="UP001432039"/>
    </source>
</evidence>
<proteinExistence type="predicted"/>
<organism evidence="2 3">
    <name type="scientific">Streptomyces virginiae</name>
    <name type="common">Streptomyces cinnamonensis</name>
    <dbReference type="NCBI Taxonomy" id="1961"/>
    <lineage>
        <taxon>Bacteria</taxon>
        <taxon>Bacillati</taxon>
        <taxon>Actinomycetota</taxon>
        <taxon>Actinomycetes</taxon>
        <taxon>Kitasatosporales</taxon>
        <taxon>Streptomycetaceae</taxon>
        <taxon>Streptomyces</taxon>
    </lineage>
</organism>
<keyword evidence="3" id="KW-1185">Reference proteome</keyword>
<evidence type="ECO:0000256" key="1">
    <source>
        <dbReference type="SAM" id="MobiDB-lite"/>
    </source>
</evidence>
<name>A0ABZ1TQ46_STRVG</name>
<accession>A0ABZ1TQ46</accession>